<dbReference type="Pfam" id="PF00588">
    <property type="entry name" value="SpoU_methylase"/>
    <property type="match status" value="1"/>
</dbReference>
<dbReference type="PANTHER" id="PTHR42971">
    <property type="entry name" value="TRNA (CYTIDINE(34)-2'-O)-METHYLTRANSFERASE"/>
    <property type="match status" value="1"/>
</dbReference>
<evidence type="ECO:0000313" key="9">
    <source>
        <dbReference type="EMBL" id="PNC17667.1"/>
    </source>
</evidence>
<dbReference type="Proteomes" id="UP000236000">
    <property type="component" value="Unassembled WGS sequence"/>
</dbReference>
<feature type="binding site" evidence="6 7">
    <location>
        <position position="134"/>
    </location>
    <ligand>
        <name>S-adenosyl-L-methionine</name>
        <dbReference type="ChEBI" id="CHEBI:59789"/>
    </ligand>
</feature>
<dbReference type="GO" id="GO:0141102">
    <property type="term" value="F:tRNA (5-carboxymethylaminomethyluridine(34)-2'-O)-methyltransferase activity"/>
    <property type="evidence" value="ECO:0007669"/>
    <property type="project" value="RHEA"/>
</dbReference>
<evidence type="ECO:0000256" key="3">
    <source>
        <dbReference type="ARBA" id="ARBA00022679"/>
    </source>
</evidence>
<sequence>MQPRFHIVMFHPEIPHNTGAAGRLALATGSRLHLVRPLGFSLDEKHVRRTGLDYWAKVDLCVWESLEELQQAADPGARFWYLTTKARRSHWDAELREGDYLVFGPESRGLPESLLKEHADTALTIPMPGEGSRSLNLSTAVAIVLYEGLRQAGI</sequence>
<comment type="catalytic activity">
    <reaction evidence="6">
        <text>cytidine(34) in tRNA + S-adenosyl-L-methionine = 2'-O-methylcytidine(34) in tRNA + S-adenosyl-L-homocysteine + H(+)</text>
        <dbReference type="Rhea" id="RHEA:43084"/>
        <dbReference type="Rhea" id="RHEA-COMP:10331"/>
        <dbReference type="Rhea" id="RHEA-COMP:10332"/>
        <dbReference type="ChEBI" id="CHEBI:15378"/>
        <dbReference type="ChEBI" id="CHEBI:57856"/>
        <dbReference type="ChEBI" id="CHEBI:59789"/>
        <dbReference type="ChEBI" id="CHEBI:74495"/>
        <dbReference type="ChEBI" id="CHEBI:82748"/>
        <dbReference type="EC" id="2.1.1.207"/>
    </reaction>
</comment>
<keyword evidence="5 6" id="KW-0819">tRNA processing</keyword>
<comment type="subcellular location">
    <subcellularLocation>
        <location evidence="6">Cytoplasm</location>
    </subcellularLocation>
</comment>
<dbReference type="Gene3D" id="3.40.1280.10">
    <property type="match status" value="1"/>
</dbReference>
<comment type="caution">
    <text evidence="9">The sequence shown here is derived from an EMBL/GenBank/DDBJ whole genome shotgun (WGS) entry which is preliminary data.</text>
</comment>
<feature type="binding site" evidence="6 7">
    <location>
        <position position="82"/>
    </location>
    <ligand>
        <name>S-adenosyl-L-methionine</name>
        <dbReference type="ChEBI" id="CHEBI:59789"/>
    </ligand>
</feature>
<dbReference type="GO" id="GO:0141098">
    <property type="term" value="F:tRNA (cytidine(34)-2'-O)-methyltransferase activity"/>
    <property type="evidence" value="ECO:0007669"/>
    <property type="project" value="RHEA"/>
</dbReference>
<feature type="domain" description="tRNA/rRNA methyltransferase SpoU type" evidence="8">
    <location>
        <begin position="5"/>
        <end position="146"/>
    </location>
</feature>
<keyword evidence="3 6" id="KW-0808">Transferase</keyword>
<evidence type="ECO:0000256" key="7">
    <source>
        <dbReference type="PIRSR" id="PIRSR029256-1"/>
    </source>
</evidence>
<dbReference type="CDD" id="cd18094">
    <property type="entry name" value="SpoU-like_TrmL"/>
    <property type="match status" value="1"/>
</dbReference>
<dbReference type="InterPro" id="IPR001537">
    <property type="entry name" value="SpoU_MeTrfase"/>
</dbReference>
<dbReference type="GO" id="GO:0005737">
    <property type="term" value="C:cytoplasm"/>
    <property type="evidence" value="ECO:0007669"/>
    <property type="project" value="UniProtKB-SubCell"/>
</dbReference>
<protein>
    <recommendedName>
        <fullName evidence="6">Putative tRNA (cytidine(34)-2'-O)-methyltransferase</fullName>
        <ecNumber evidence="6">2.1.1.207</ecNumber>
    </recommendedName>
    <alternativeName>
        <fullName evidence="6">tRNA (cytidine/uridine-2'-O-)-methyltransferase</fullName>
    </alternativeName>
</protein>
<evidence type="ECO:0000256" key="1">
    <source>
        <dbReference type="ARBA" id="ARBA00022490"/>
    </source>
</evidence>
<feature type="binding site" evidence="6 7">
    <location>
        <position position="125"/>
    </location>
    <ligand>
        <name>S-adenosyl-L-methionine</name>
        <dbReference type="ChEBI" id="CHEBI:59789"/>
    </ligand>
</feature>
<dbReference type="PIRSF" id="PIRSF029256">
    <property type="entry name" value="SpoU_TrmH_prd"/>
    <property type="match status" value="1"/>
</dbReference>
<dbReference type="GO" id="GO:0002130">
    <property type="term" value="P:wobble position ribose methylation"/>
    <property type="evidence" value="ECO:0007669"/>
    <property type="project" value="TreeGrafter"/>
</dbReference>
<feature type="binding site" evidence="6 7">
    <location>
        <position position="104"/>
    </location>
    <ligand>
        <name>S-adenosyl-L-methionine</name>
        <dbReference type="ChEBI" id="CHEBI:59789"/>
    </ligand>
</feature>
<evidence type="ECO:0000313" key="10">
    <source>
        <dbReference type="Proteomes" id="UP000236000"/>
    </source>
</evidence>
<comment type="function">
    <text evidence="6">Could methylate the ribose at the nucleotide 34 wobble position in tRNA.</text>
</comment>
<dbReference type="AlphaFoldDB" id="A0A2N8HCP9"/>
<evidence type="ECO:0000256" key="2">
    <source>
        <dbReference type="ARBA" id="ARBA00022603"/>
    </source>
</evidence>
<gene>
    <name evidence="9" type="ORF">CXU22_07905</name>
</gene>
<reference evidence="9 10" key="1">
    <citation type="journal article" date="2017" name="BMC Genomics">
        <title>Genome sequencing of 39 Akkermansia muciniphila isolates reveals its population structure, genomic and functional diverisity, and global distribution in mammalian gut microbiotas.</title>
        <authorList>
            <person name="Guo X."/>
            <person name="Li S."/>
            <person name="Zhang J."/>
            <person name="Wu F."/>
            <person name="Li X."/>
            <person name="Wu D."/>
            <person name="Zhang M."/>
            <person name="Ou Z."/>
            <person name="Jie Z."/>
            <person name="Yan Q."/>
            <person name="Li P."/>
            <person name="Yi J."/>
            <person name="Peng Y."/>
        </authorList>
    </citation>
    <scope>NUCLEOTIDE SEQUENCE [LARGE SCALE GENOMIC DNA]</scope>
    <source>
        <strain evidence="9 10">GP24</strain>
    </source>
</reference>
<evidence type="ECO:0000256" key="5">
    <source>
        <dbReference type="ARBA" id="ARBA00022694"/>
    </source>
</evidence>
<comment type="catalytic activity">
    <reaction evidence="6">
        <text>5-carboxymethylaminomethyluridine(34) in tRNA(Leu) + S-adenosyl-L-methionine = 5-carboxymethylaminomethyl-2'-O-methyluridine(34) in tRNA(Leu) + S-adenosyl-L-homocysteine + H(+)</text>
        <dbReference type="Rhea" id="RHEA:43088"/>
        <dbReference type="Rhea" id="RHEA-COMP:10333"/>
        <dbReference type="Rhea" id="RHEA-COMP:10334"/>
        <dbReference type="ChEBI" id="CHEBI:15378"/>
        <dbReference type="ChEBI" id="CHEBI:57856"/>
        <dbReference type="ChEBI" id="CHEBI:59789"/>
        <dbReference type="ChEBI" id="CHEBI:74508"/>
        <dbReference type="ChEBI" id="CHEBI:74511"/>
        <dbReference type="EC" id="2.1.1.207"/>
    </reaction>
</comment>
<dbReference type="InterPro" id="IPR016914">
    <property type="entry name" value="TrmL"/>
</dbReference>
<dbReference type="InterPro" id="IPR029026">
    <property type="entry name" value="tRNA_m1G_MTases_N"/>
</dbReference>
<dbReference type="OrthoDB" id="9789043at2"/>
<evidence type="ECO:0000259" key="8">
    <source>
        <dbReference type="Pfam" id="PF00588"/>
    </source>
</evidence>
<dbReference type="EC" id="2.1.1.207" evidence="6"/>
<dbReference type="EMBL" id="PJKA01000012">
    <property type="protein sequence ID" value="PNC17667.1"/>
    <property type="molecule type" value="Genomic_DNA"/>
</dbReference>
<dbReference type="PANTHER" id="PTHR42971:SF1">
    <property type="entry name" value="TRNA (CYTIDINE(34)-2'-O)-METHYLTRANSFERASE"/>
    <property type="match status" value="1"/>
</dbReference>
<dbReference type="SUPFAM" id="SSF75217">
    <property type="entry name" value="alpha/beta knot"/>
    <property type="match status" value="1"/>
</dbReference>
<evidence type="ECO:0000256" key="6">
    <source>
        <dbReference type="HAMAP-Rule" id="MF_01885"/>
    </source>
</evidence>
<proteinExistence type="inferred from homology"/>
<accession>A0A2N8HCP9</accession>
<dbReference type="HAMAP" id="MF_01885">
    <property type="entry name" value="tRNA_methyltr_TrmL"/>
    <property type="match status" value="1"/>
</dbReference>
<evidence type="ECO:0000256" key="4">
    <source>
        <dbReference type="ARBA" id="ARBA00022691"/>
    </source>
</evidence>
<keyword evidence="4 6" id="KW-0949">S-adenosyl-L-methionine</keyword>
<dbReference type="GO" id="GO:0003723">
    <property type="term" value="F:RNA binding"/>
    <property type="evidence" value="ECO:0007669"/>
    <property type="project" value="InterPro"/>
</dbReference>
<organism evidence="9 10">
    <name type="scientific">Akkermansia muciniphila</name>
    <dbReference type="NCBI Taxonomy" id="239935"/>
    <lineage>
        <taxon>Bacteria</taxon>
        <taxon>Pseudomonadati</taxon>
        <taxon>Verrucomicrobiota</taxon>
        <taxon>Verrucomicrobiia</taxon>
        <taxon>Verrucomicrobiales</taxon>
        <taxon>Akkermansiaceae</taxon>
        <taxon>Akkermansia</taxon>
    </lineage>
</organism>
<comment type="similarity">
    <text evidence="6">Belongs to the class IV-like SAM-binding methyltransferase superfamily. RNA methyltransferase TrmH family. TrmL subfamily.</text>
</comment>
<dbReference type="InterPro" id="IPR029028">
    <property type="entry name" value="Alpha/beta_knot_MTases"/>
</dbReference>
<dbReference type="RefSeq" id="WP_102714290.1">
    <property type="nucleotide sequence ID" value="NZ_PJKA01000012.1"/>
</dbReference>
<keyword evidence="1 6" id="KW-0963">Cytoplasm</keyword>
<name>A0A2N8HCP9_9BACT</name>
<keyword evidence="2 6" id="KW-0489">Methyltransferase</keyword>